<proteinExistence type="inferred from homology"/>
<evidence type="ECO:0000313" key="6">
    <source>
        <dbReference type="Proteomes" id="UP000033695"/>
    </source>
</evidence>
<feature type="domain" description="DnaB/C C-terminal" evidence="3">
    <location>
        <begin position="317"/>
        <end position="386"/>
    </location>
</feature>
<dbReference type="RefSeq" id="WP_045922435.1">
    <property type="nucleotide sequence ID" value="NZ_JBHTHW010000003.1"/>
</dbReference>
<accession>A0A0F4KR31</accession>
<protein>
    <submittedName>
        <fullName evidence="5">Uncharacterized protein</fullName>
    </submittedName>
</protein>
<dbReference type="PATRIC" id="fig|1218508.4.peg.592"/>
<dbReference type="InterPro" id="IPR058660">
    <property type="entry name" value="WHD_DnaB"/>
</dbReference>
<dbReference type="STRING" id="1218508.JG29_05770"/>
<comment type="caution">
    <text evidence="5">The sequence shown here is derived from an EMBL/GenBank/DDBJ whole genome shotgun (WGS) entry which is preliminary data.</text>
</comment>
<dbReference type="HOGENOM" id="CLU_040783_1_0_9"/>
<dbReference type="InterPro" id="IPR006343">
    <property type="entry name" value="DnaB/C_C"/>
</dbReference>
<reference evidence="5 6" key="1">
    <citation type="submission" date="2014-12" db="EMBL/GenBank/DDBJ databases">
        <title>Comparative genomics of the lactic acid bacteria isolated from the honey bee gut.</title>
        <authorList>
            <person name="Ellegaard K.M."/>
            <person name="Tamarit D."/>
            <person name="Javelind E."/>
            <person name="Olofsson T."/>
            <person name="Andersson S.G."/>
            <person name="Vasquez A."/>
        </authorList>
    </citation>
    <scope>NUCLEOTIDE SEQUENCE [LARGE SCALE GENOMIC DNA]</scope>
    <source>
        <strain evidence="5 6">Hon2</strain>
    </source>
</reference>
<keyword evidence="6" id="KW-1185">Reference proteome</keyword>
<evidence type="ECO:0000313" key="5">
    <source>
        <dbReference type="EMBL" id="KJY49127.1"/>
    </source>
</evidence>
<dbReference type="Proteomes" id="UP000033695">
    <property type="component" value="Unassembled WGS sequence"/>
</dbReference>
<gene>
    <name evidence="5" type="ORF">JG29_05770</name>
</gene>
<evidence type="ECO:0000256" key="1">
    <source>
        <dbReference type="ARBA" id="ARBA00093462"/>
    </source>
</evidence>
<feature type="compositionally biased region" description="Basic and acidic residues" evidence="2">
    <location>
        <begin position="419"/>
        <end position="430"/>
    </location>
</feature>
<feature type="compositionally biased region" description="Polar residues" evidence="2">
    <location>
        <begin position="406"/>
        <end position="418"/>
    </location>
</feature>
<sequence>MTEAKIDPLWGYWVTTEDFLTDYDRQVLLDLYQPLVGSNALSLYQLLWNQRQALVSERNQHAQLLNLLDIDAPHFYQARIKLEAVALMHTFSTKDALGQYLIYQLHEPLRPQEFFRDNILKTFLYEKIGRYDYERLQTKYQPPRLPQNQPLTDITQSFLDVFHLSSSEILKMAQQPTPKTTTKLPHYTKDQLATFDWQLLTDYTASYHVSSQDIAQHQNELFNVHAFYGVTEIEMADLIANTLNVQNNSIDIRRLQNVAQKRFEERVNIQVRDETNNQLQPELTVKDSQAQEFTKAEQQLIKQANQLAPGDFLAAKKQQLHGFVGSAETGVLRKLQQRAVLPLPVINILIDYILNNSATLTQSLVETVANDWVQNDIRTAGAAVKRIKARANGTGKSSHIRRKSARNSYQPHQEQTTDWSKHQAKQVDPEELAKLQQQWRDFKNNS</sequence>
<feature type="region of interest" description="Disordered" evidence="2">
    <location>
        <begin position="390"/>
        <end position="430"/>
    </location>
</feature>
<dbReference type="EMBL" id="JXBZ01000005">
    <property type="protein sequence ID" value="KJY49127.1"/>
    <property type="molecule type" value="Genomic_DNA"/>
</dbReference>
<evidence type="ECO:0000259" key="4">
    <source>
        <dbReference type="Pfam" id="PF25888"/>
    </source>
</evidence>
<evidence type="ECO:0000259" key="3">
    <source>
        <dbReference type="Pfam" id="PF07261"/>
    </source>
</evidence>
<dbReference type="Pfam" id="PF25888">
    <property type="entry name" value="WHD_DnaB"/>
    <property type="match status" value="1"/>
</dbReference>
<organism evidence="5 6">
    <name type="scientific">Bombilactobacillus mellis</name>
    <dbReference type="NCBI Taxonomy" id="1218508"/>
    <lineage>
        <taxon>Bacteria</taxon>
        <taxon>Bacillati</taxon>
        <taxon>Bacillota</taxon>
        <taxon>Bacilli</taxon>
        <taxon>Lactobacillales</taxon>
        <taxon>Lactobacillaceae</taxon>
        <taxon>Bombilactobacillus</taxon>
    </lineage>
</organism>
<comment type="similarity">
    <text evidence="1">Belongs to the DnaB/DnaD family.</text>
</comment>
<dbReference type="AlphaFoldDB" id="A0A0F4KR31"/>
<evidence type="ECO:0000256" key="2">
    <source>
        <dbReference type="SAM" id="MobiDB-lite"/>
    </source>
</evidence>
<name>A0A0F4KR31_9LACO</name>
<feature type="domain" description="Replicative helicase loading/DNA remodeling protein DnaB N-terminal winged helix" evidence="4">
    <location>
        <begin position="21"/>
        <end position="261"/>
    </location>
</feature>
<dbReference type="Pfam" id="PF07261">
    <property type="entry name" value="DnaB_2"/>
    <property type="match status" value="1"/>
</dbReference>